<name>A0A167P7Q1_CALVF</name>
<sequence>MRLGPVVLLALWTSRHRQRHRQRHWHWQRQRERGGERTLTTLCSPLSTHPSTCPKQAPESISKLSNLYNFHTSALPRSAVSCCMRAQKERRTRWSEGWVRSRAVGRKEGDVRRRSLACVDGSLRAMCQKGRLARERTGAQFCKKVRRTPESRLPQPGVFPQPMTAIQPPYIRGMGEGDDIGRYHHRAAPAVVRVEECDRAGEGETEEVEGEVGAVFCDEGAGEAGEGGEEDVVC</sequence>
<dbReference type="EMBL" id="KV417275">
    <property type="protein sequence ID" value="KZO98501.1"/>
    <property type="molecule type" value="Genomic_DNA"/>
</dbReference>
<proteinExistence type="predicted"/>
<accession>A0A167P7Q1</accession>
<gene>
    <name evidence="1" type="ORF">CALVIDRAFT_24363</name>
</gene>
<reference evidence="1 2" key="1">
    <citation type="journal article" date="2016" name="Mol. Biol. Evol.">
        <title>Comparative Genomics of Early-Diverging Mushroom-Forming Fungi Provides Insights into the Origins of Lignocellulose Decay Capabilities.</title>
        <authorList>
            <person name="Nagy L.G."/>
            <person name="Riley R."/>
            <person name="Tritt A."/>
            <person name="Adam C."/>
            <person name="Daum C."/>
            <person name="Floudas D."/>
            <person name="Sun H."/>
            <person name="Yadav J.S."/>
            <person name="Pangilinan J."/>
            <person name="Larsson K.H."/>
            <person name="Matsuura K."/>
            <person name="Barry K."/>
            <person name="Labutti K."/>
            <person name="Kuo R."/>
            <person name="Ohm R.A."/>
            <person name="Bhattacharya S.S."/>
            <person name="Shirouzu T."/>
            <person name="Yoshinaga Y."/>
            <person name="Martin F.M."/>
            <person name="Grigoriev I.V."/>
            <person name="Hibbett D.S."/>
        </authorList>
    </citation>
    <scope>NUCLEOTIDE SEQUENCE [LARGE SCALE GENOMIC DNA]</scope>
    <source>
        <strain evidence="1 2">TUFC12733</strain>
    </source>
</reference>
<dbReference type="AlphaFoldDB" id="A0A167P7Q1"/>
<evidence type="ECO:0000313" key="2">
    <source>
        <dbReference type="Proteomes" id="UP000076738"/>
    </source>
</evidence>
<keyword evidence="2" id="KW-1185">Reference proteome</keyword>
<evidence type="ECO:0000313" key="1">
    <source>
        <dbReference type="EMBL" id="KZO98501.1"/>
    </source>
</evidence>
<protein>
    <submittedName>
        <fullName evidence="1">Uncharacterized protein</fullName>
    </submittedName>
</protein>
<organism evidence="1 2">
    <name type="scientific">Calocera viscosa (strain TUFC12733)</name>
    <dbReference type="NCBI Taxonomy" id="1330018"/>
    <lineage>
        <taxon>Eukaryota</taxon>
        <taxon>Fungi</taxon>
        <taxon>Dikarya</taxon>
        <taxon>Basidiomycota</taxon>
        <taxon>Agaricomycotina</taxon>
        <taxon>Dacrymycetes</taxon>
        <taxon>Dacrymycetales</taxon>
        <taxon>Dacrymycetaceae</taxon>
        <taxon>Calocera</taxon>
    </lineage>
</organism>
<dbReference type="Proteomes" id="UP000076738">
    <property type="component" value="Unassembled WGS sequence"/>
</dbReference>